<dbReference type="FunFam" id="3.90.228.20:FF:000005">
    <property type="entry name" value="Phosphoenolpyruvate carboxykinase [GTP], mitochondrial"/>
    <property type="match status" value="1"/>
</dbReference>
<dbReference type="PANTHER" id="PTHR11561">
    <property type="entry name" value="PHOSPHOENOLPYRUVATE CARBOXYKINASE"/>
    <property type="match status" value="1"/>
</dbReference>
<protein>
    <submittedName>
        <fullName evidence="3">Phosphoenolpyruvate carboxykinase [GTP]-like</fullName>
    </submittedName>
</protein>
<keyword evidence="2" id="KW-1185">Reference proteome</keyword>
<evidence type="ECO:0000259" key="1">
    <source>
        <dbReference type="Pfam" id="PF00821"/>
    </source>
</evidence>
<reference evidence="3" key="1">
    <citation type="submission" date="2025-08" db="UniProtKB">
        <authorList>
            <consortium name="RefSeq"/>
        </authorList>
    </citation>
    <scope>IDENTIFICATION</scope>
    <source>
        <tissue evidence="3">Whole body</tissue>
    </source>
</reference>
<dbReference type="GO" id="GO:0042594">
    <property type="term" value="P:response to starvation"/>
    <property type="evidence" value="ECO:0007669"/>
    <property type="project" value="TreeGrafter"/>
</dbReference>
<dbReference type="Pfam" id="PF00821">
    <property type="entry name" value="PEPCK_GTP"/>
    <property type="match status" value="1"/>
</dbReference>
<dbReference type="InterPro" id="IPR008209">
    <property type="entry name" value="PEP_carboxykinase_GTP"/>
</dbReference>
<dbReference type="SUPFAM" id="SSF53795">
    <property type="entry name" value="PEP carboxykinase-like"/>
    <property type="match status" value="1"/>
</dbReference>
<dbReference type="Proteomes" id="UP000504618">
    <property type="component" value="Unplaced"/>
</dbReference>
<dbReference type="Gene3D" id="3.90.228.20">
    <property type="match status" value="1"/>
</dbReference>
<dbReference type="GO" id="GO:0033993">
    <property type="term" value="P:response to lipid"/>
    <property type="evidence" value="ECO:0007669"/>
    <property type="project" value="TreeGrafter"/>
</dbReference>
<dbReference type="InterPro" id="IPR035077">
    <property type="entry name" value="PEP_carboxykinase_GTP_C"/>
</dbReference>
<gene>
    <name evidence="3" type="primary">LOC112453764</name>
</gene>
<feature type="non-terminal residue" evidence="3">
    <location>
        <position position="1"/>
    </location>
</feature>
<feature type="domain" description="Phosphoenolpyruvate carboxykinase C-terminal P-loop" evidence="1">
    <location>
        <begin position="2"/>
        <end position="234"/>
    </location>
</feature>
<dbReference type="GO" id="GO:0006094">
    <property type="term" value="P:gluconeogenesis"/>
    <property type="evidence" value="ECO:0007669"/>
    <property type="project" value="InterPro"/>
</dbReference>
<dbReference type="GO" id="GO:0005829">
    <property type="term" value="C:cytosol"/>
    <property type="evidence" value="ECO:0007669"/>
    <property type="project" value="TreeGrafter"/>
</dbReference>
<sequence length="241" mass="27466">VVDWRGNDWFKGSKIPAAHLNSRFCTPAKQCPIIDPSWEDPAGVPIDAILFGGRRPEGVPLVYQARNWQHGVFIGAAMRSEATAAAEHKGKVIMHDPFAMRPFFGYNFGHYLAHWLSMAHVKNAKLPAIFHVNWFRKDLDEKFLWPGFGENSRVLDWILRRIDGEDIAEDSAIGLLPKPGSINLENLKDDVNMTELFRLPKTFWQKEVKDLKEYFDAQVGNDLPEAIAMELIRLSDNINNL</sequence>
<dbReference type="GO" id="GO:0004613">
    <property type="term" value="F:phosphoenolpyruvate carboxykinase (GTP) activity"/>
    <property type="evidence" value="ECO:0007669"/>
    <property type="project" value="TreeGrafter"/>
</dbReference>
<name>A0A6J1PM77_9HYME</name>
<dbReference type="GO" id="GO:0030145">
    <property type="term" value="F:manganese ion binding"/>
    <property type="evidence" value="ECO:0007669"/>
    <property type="project" value="TreeGrafter"/>
</dbReference>
<dbReference type="RefSeq" id="XP_024870446.1">
    <property type="nucleotide sequence ID" value="XM_025014678.1"/>
</dbReference>
<proteinExistence type="predicted"/>
<accession>A0A6J1PM77</accession>
<dbReference type="PANTHER" id="PTHR11561:SF0">
    <property type="entry name" value="PHOSPHOENOLPYRUVATE CARBOXYKINASE [GTP]-RELATED"/>
    <property type="match status" value="1"/>
</dbReference>
<dbReference type="OrthoDB" id="5841594at2759"/>
<dbReference type="GO" id="GO:0071333">
    <property type="term" value="P:cellular response to glucose stimulus"/>
    <property type="evidence" value="ECO:0007669"/>
    <property type="project" value="TreeGrafter"/>
</dbReference>
<dbReference type="GO" id="GO:0019543">
    <property type="term" value="P:propionate catabolic process"/>
    <property type="evidence" value="ECO:0007669"/>
    <property type="project" value="TreeGrafter"/>
</dbReference>
<evidence type="ECO:0000313" key="3">
    <source>
        <dbReference type="RefSeq" id="XP_024870446.1"/>
    </source>
</evidence>
<dbReference type="AlphaFoldDB" id="A0A6J1PM77"/>
<dbReference type="GO" id="GO:0006107">
    <property type="term" value="P:oxaloacetate metabolic process"/>
    <property type="evidence" value="ECO:0007669"/>
    <property type="project" value="TreeGrafter"/>
</dbReference>
<dbReference type="GO" id="GO:0005525">
    <property type="term" value="F:GTP binding"/>
    <property type="evidence" value="ECO:0007669"/>
    <property type="project" value="InterPro"/>
</dbReference>
<organism evidence="2 3">
    <name type="scientific">Temnothorax curvispinosus</name>
    <dbReference type="NCBI Taxonomy" id="300111"/>
    <lineage>
        <taxon>Eukaryota</taxon>
        <taxon>Metazoa</taxon>
        <taxon>Ecdysozoa</taxon>
        <taxon>Arthropoda</taxon>
        <taxon>Hexapoda</taxon>
        <taxon>Insecta</taxon>
        <taxon>Pterygota</taxon>
        <taxon>Neoptera</taxon>
        <taxon>Endopterygota</taxon>
        <taxon>Hymenoptera</taxon>
        <taxon>Apocrita</taxon>
        <taxon>Aculeata</taxon>
        <taxon>Formicoidea</taxon>
        <taxon>Formicidae</taxon>
        <taxon>Myrmicinae</taxon>
        <taxon>Temnothorax</taxon>
    </lineage>
</organism>
<dbReference type="GO" id="GO:0046327">
    <property type="term" value="P:glycerol biosynthetic process from pyruvate"/>
    <property type="evidence" value="ECO:0007669"/>
    <property type="project" value="TreeGrafter"/>
</dbReference>
<dbReference type="InterPro" id="IPR013035">
    <property type="entry name" value="PEP_carboxykinase_C"/>
</dbReference>
<dbReference type="GeneID" id="112453764"/>
<evidence type="ECO:0000313" key="2">
    <source>
        <dbReference type="Proteomes" id="UP000504618"/>
    </source>
</evidence>